<protein>
    <recommendedName>
        <fullName evidence="1">non-specific serine/threonine protein kinase</fullName>
        <ecNumber evidence="1">2.7.11.1</ecNumber>
    </recommendedName>
</protein>
<reference evidence="11 12" key="1">
    <citation type="submission" date="2020-02" db="EMBL/GenBank/DDBJ databases">
        <title>Draft genome sequence of Haematococcus lacustris strain NIES-144.</title>
        <authorList>
            <person name="Morimoto D."/>
            <person name="Nakagawa S."/>
            <person name="Yoshida T."/>
            <person name="Sawayama S."/>
        </authorList>
    </citation>
    <scope>NUCLEOTIDE SEQUENCE [LARGE SCALE GENOMIC DNA]</scope>
    <source>
        <strain evidence="11 12">NIES-144</strain>
    </source>
</reference>
<dbReference type="EMBL" id="BLLF01008324">
    <property type="protein sequence ID" value="GFH33329.1"/>
    <property type="molecule type" value="Genomic_DNA"/>
</dbReference>
<sequence>MDEGLAWEWLVQLLLALSYCHSKKVLHRDVKTQNVMLSKGKVLLGDFGLAKQLQRTLEMARTPIGTPFY</sequence>
<evidence type="ECO:0000256" key="9">
    <source>
        <dbReference type="SAM" id="SignalP"/>
    </source>
</evidence>
<evidence type="ECO:0000256" key="6">
    <source>
        <dbReference type="ARBA" id="ARBA00022840"/>
    </source>
</evidence>
<evidence type="ECO:0000256" key="3">
    <source>
        <dbReference type="ARBA" id="ARBA00022679"/>
    </source>
</evidence>
<keyword evidence="3" id="KW-0808">Transferase</keyword>
<evidence type="ECO:0000313" key="12">
    <source>
        <dbReference type="Proteomes" id="UP000485058"/>
    </source>
</evidence>
<gene>
    <name evidence="11" type="ORF">HaLaN_32684</name>
</gene>
<evidence type="ECO:0000313" key="11">
    <source>
        <dbReference type="EMBL" id="GFH33329.1"/>
    </source>
</evidence>
<keyword evidence="2" id="KW-0723">Serine/threonine-protein kinase</keyword>
<dbReference type="PROSITE" id="PS50011">
    <property type="entry name" value="PROTEIN_KINASE_DOM"/>
    <property type="match status" value="1"/>
</dbReference>
<feature type="signal peptide" evidence="9">
    <location>
        <begin position="1"/>
        <end position="22"/>
    </location>
</feature>
<dbReference type="InterPro" id="IPR008271">
    <property type="entry name" value="Ser/Thr_kinase_AS"/>
</dbReference>
<evidence type="ECO:0000256" key="2">
    <source>
        <dbReference type="ARBA" id="ARBA00022527"/>
    </source>
</evidence>
<name>A0A6A0AK52_HAELA</name>
<dbReference type="InterPro" id="IPR011009">
    <property type="entry name" value="Kinase-like_dom_sf"/>
</dbReference>
<feature type="non-terminal residue" evidence="11">
    <location>
        <position position="69"/>
    </location>
</feature>
<feature type="non-terminal residue" evidence="11">
    <location>
        <position position="1"/>
    </location>
</feature>
<feature type="domain" description="Protein kinase" evidence="10">
    <location>
        <begin position="1"/>
        <end position="69"/>
    </location>
</feature>
<dbReference type="InterPro" id="IPR051131">
    <property type="entry name" value="NEK_Ser/Thr_kinase_NIMA"/>
</dbReference>
<evidence type="ECO:0000256" key="1">
    <source>
        <dbReference type="ARBA" id="ARBA00012513"/>
    </source>
</evidence>
<proteinExistence type="predicted"/>
<comment type="catalytic activity">
    <reaction evidence="7">
        <text>L-threonyl-[protein] + ATP = O-phospho-L-threonyl-[protein] + ADP + H(+)</text>
        <dbReference type="Rhea" id="RHEA:46608"/>
        <dbReference type="Rhea" id="RHEA-COMP:11060"/>
        <dbReference type="Rhea" id="RHEA-COMP:11605"/>
        <dbReference type="ChEBI" id="CHEBI:15378"/>
        <dbReference type="ChEBI" id="CHEBI:30013"/>
        <dbReference type="ChEBI" id="CHEBI:30616"/>
        <dbReference type="ChEBI" id="CHEBI:61977"/>
        <dbReference type="ChEBI" id="CHEBI:456216"/>
        <dbReference type="EC" id="2.7.11.1"/>
    </reaction>
</comment>
<evidence type="ECO:0000256" key="4">
    <source>
        <dbReference type="ARBA" id="ARBA00022741"/>
    </source>
</evidence>
<keyword evidence="9" id="KW-0732">Signal</keyword>
<dbReference type="GO" id="GO:0005524">
    <property type="term" value="F:ATP binding"/>
    <property type="evidence" value="ECO:0007669"/>
    <property type="project" value="UniProtKB-KW"/>
</dbReference>
<dbReference type="SUPFAM" id="SSF56112">
    <property type="entry name" value="Protein kinase-like (PK-like)"/>
    <property type="match status" value="1"/>
</dbReference>
<comment type="catalytic activity">
    <reaction evidence="8">
        <text>L-seryl-[protein] + ATP = O-phospho-L-seryl-[protein] + ADP + H(+)</text>
        <dbReference type="Rhea" id="RHEA:17989"/>
        <dbReference type="Rhea" id="RHEA-COMP:9863"/>
        <dbReference type="Rhea" id="RHEA-COMP:11604"/>
        <dbReference type="ChEBI" id="CHEBI:15378"/>
        <dbReference type="ChEBI" id="CHEBI:29999"/>
        <dbReference type="ChEBI" id="CHEBI:30616"/>
        <dbReference type="ChEBI" id="CHEBI:83421"/>
        <dbReference type="ChEBI" id="CHEBI:456216"/>
        <dbReference type="EC" id="2.7.11.1"/>
    </reaction>
</comment>
<organism evidence="11 12">
    <name type="scientific">Haematococcus lacustris</name>
    <name type="common">Green alga</name>
    <name type="synonym">Haematococcus pluvialis</name>
    <dbReference type="NCBI Taxonomy" id="44745"/>
    <lineage>
        <taxon>Eukaryota</taxon>
        <taxon>Viridiplantae</taxon>
        <taxon>Chlorophyta</taxon>
        <taxon>core chlorophytes</taxon>
        <taxon>Chlorophyceae</taxon>
        <taxon>CS clade</taxon>
        <taxon>Chlamydomonadales</taxon>
        <taxon>Haematococcaceae</taxon>
        <taxon>Haematococcus</taxon>
    </lineage>
</organism>
<keyword evidence="6" id="KW-0067">ATP-binding</keyword>
<dbReference type="InterPro" id="IPR000719">
    <property type="entry name" value="Prot_kinase_dom"/>
</dbReference>
<keyword evidence="5 11" id="KW-0418">Kinase</keyword>
<dbReference type="EC" id="2.7.11.1" evidence="1"/>
<comment type="caution">
    <text evidence="11">The sequence shown here is derived from an EMBL/GenBank/DDBJ whole genome shotgun (WGS) entry which is preliminary data.</text>
</comment>
<accession>A0A6A0AK52</accession>
<dbReference type="Pfam" id="PF00069">
    <property type="entry name" value="Pkinase"/>
    <property type="match status" value="1"/>
</dbReference>
<keyword evidence="4" id="KW-0547">Nucleotide-binding</keyword>
<dbReference type="AlphaFoldDB" id="A0A6A0AK52"/>
<dbReference type="GO" id="GO:0004674">
    <property type="term" value="F:protein serine/threonine kinase activity"/>
    <property type="evidence" value="ECO:0007669"/>
    <property type="project" value="UniProtKB-KW"/>
</dbReference>
<evidence type="ECO:0000259" key="10">
    <source>
        <dbReference type="PROSITE" id="PS50011"/>
    </source>
</evidence>
<keyword evidence="12" id="KW-1185">Reference proteome</keyword>
<evidence type="ECO:0000256" key="5">
    <source>
        <dbReference type="ARBA" id="ARBA00022777"/>
    </source>
</evidence>
<dbReference type="Gene3D" id="1.10.510.10">
    <property type="entry name" value="Transferase(Phosphotransferase) domain 1"/>
    <property type="match status" value="1"/>
</dbReference>
<evidence type="ECO:0000256" key="8">
    <source>
        <dbReference type="ARBA" id="ARBA00048679"/>
    </source>
</evidence>
<feature type="chain" id="PRO_5025330553" description="non-specific serine/threonine protein kinase" evidence="9">
    <location>
        <begin position="23"/>
        <end position="69"/>
    </location>
</feature>
<evidence type="ECO:0000256" key="7">
    <source>
        <dbReference type="ARBA" id="ARBA00047899"/>
    </source>
</evidence>
<dbReference type="PANTHER" id="PTHR44899">
    <property type="entry name" value="CAMK FAMILY PROTEIN KINASE"/>
    <property type="match status" value="1"/>
</dbReference>
<dbReference type="Proteomes" id="UP000485058">
    <property type="component" value="Unassembled WGS sequence"/>
</dbReference>
<dbReference type="PROSITE" id="PS00108">
    <property type="entry name" value="PROTEIN_KINASE_ST"/>
    <property type="match status" value="1"/>
</dbReference>